<evidence type="ECO:0000256" key="1">
    <source>
        <dbReference type="ARBA" id="ARBA00004651"/>
    </source>
</evidence>
<feature type="transmembrane region" description="Helical" evidence="6">
    <location>
        <begin position="165"/>
        <end position="188"/>
    </location>
</feature>
<comment type="subcellular location">
    <subcellularLocation>
        <location evidence="1 6">Cell membrane</location>
        <topology evidence="1 6">Multi-pass membrane protein</topology>
    </subcellularLocation>
</comment>
<keyword evidence="3 6" id="KW-0812">Transmembrane</keyword>
<evidence type="ECO:0000256" key="4">
    <source>
        <dbReference type="ARBA" id="ARBA00022989"/>
    </source>
</evidence>
<gene>
    <name evidence="7" type="ORF">EEDITHA_LOCUS5231</name>
</gene>
<organism evidence="7 8">
    <name type="scientific">Euphydryas editha</name>
    <name type="common">Edith's checkerspot</name>
    <dbReference type="NCBI Taxonomy" id="104508"/>
    <lineage>
        <taxon>Eukaryota</taxon>
        <taxon>Metazoa</taxon>
        <taxon>Ecdysozoa</taxon>
        <taxon>Arthropoda</taxon>
        <taxon>Hexapoda</taxon>
        <taxon>Insecta</taxon>
        <taxon>Pterygota</taxon>
        <taxon>Neoptera</taxon>
        <taxon>Endopterygota</taxon>
        <taxon>Lepidoptera</taxon>
        <taxon>Glossata</taxon>
        <taxon>Ditrysia</taxon>
        <taxon>Papilionoidea</taxon>
        <taxon>Nymphalidae</taxon>
        <taxon>Nymphalinae</taxon>
        <taxon>Euphydryas</taxon>
    </lineage>
</organism>
<keyword evidence="6" id="KW-0807">Transducer</keyword>
<dbReference type="Pfam" id="PF08395">
    <property type="entry name" value="7tm_7"/>
    <property type="match status" value="1"/>
</dbReference>
<feature type="transmembrane region" description="Helical" evidence="6">
    <location>
        <begin position="140"/>
        <end position="159"/>
    </location>
</feature>
<comment type="function">
    <text evidence="6">Gustatory receptor which mediates acceptance or avoidance behavior, depending on its substrates.</text>
</comment>
<feature type="transmembrane region" description="Helical" evidence="6">
    <location>
        <begin position="391"/>
        <end position="409"/>
    </location>
</feature>
<keyword evidence="4 6" id="KW-1133">Transmembrane helix</keyword>
<dbReference type="GO" id="GO:0005886">
    <property type="term" value="C:plasma membrane"/>
    <property type="evidence" value="ECO:0007669"/>
    <property type="project" value="UniProtKB-SubCell"/>
</dbReference>
<accession>A0AAU9TU93</accession>
<evidence type="ECO:0000313" key="8">
    <source>
        <dbReference type="Proteomes" id="UP001153954"/>
    </source>
</evidence>
<dbReference type="GO" id="GO:0007165">
    <property type="term" value="P:signal transduction"/>
    <property type="evidence" value="ECO:0007669"/>
    <property type="project" value="UniProtKB-KW"/>
</dbReference>
<comment type="similarity">
    <text evidence="6">Belongs to the insect chemoreceptor superfamily. Gustatory receptor (GR) family.</text>
</comment>
<keyword evidence="2 6" id="KW-1003">Cell membrane</keyword>
<name>A0AAU9TU93_EUPED</name>
<dbReference type="Proteomes" id="UP001153954">
    <property type="component" value="Unassembled WGS sequence"/>
</dbReference>
<keyword evidence="6" id="KW-0675">Receptor</keyword>
<proteinExistence type="inferred from homology"/>
<evidence type="ECO:0000313" key="7">
    <source>
        <dbReference type="EMBL" id="CAH2089145.1"/>
    </source>
</evidence>
<dbReference type="AlphaFoldDB" id="A0AAU9TU93"/>
<feature type="transmembrane region" description="Helical" evidence="6">
    <location>
        <begin position="47"/>
        <end position="66"/>
    </location>
</feature>
<keyword evidence="8" id="KW-1185">Reference proteome</keyword>
<dbReference type="GO" id="GO:0050909">
    <property type="term" value="P:sensory perception of taste"/>
    <property type="evidence" value="ECO:0007669"/>
    <property type="project" value="InterPro"/>
</dbReference>
<reference evidence="7" key="1">
    <citation type="submission" date="2022-03" db="EMBL/GenBank/DDBJ databases">
        <authorList>
            <person name="Tunstrom K."/>
        </authorList>
    </citation>
    <scope>NUCLEOTIDE SEQUENCE</scope>
</reference>
<feature type="transmembrane region" description="Helical" evidence="6">
    <location>
        <begin position="278"/>
        <end position="301"/>
    </location>
</feature>
<evidence type="ECO:0000256" key="5">
    <source>
        <dbReference type="ARBA" id="ARBA00023136"/>
    </source>
</evidence>
<protein>
    <recommendedName>
        <fullName evidence="6">Gustatory receptor</fullName>
    </recommendedName>
</protein>
<evidence type="ECO:0000256" key="2">
    <source>
        <dbReference type="ARBA" id="ARBA00022475"/>
    </source>
</evidence>
<evidence type="ECO:0000256" key="6">
    <source>
        <dbReference type="RuleBase" id="RU363108"/>
    </source>
</evidence>
<keyword evidence="5 6" id="KW-0472">Membrane</keyword>
<evidence type="ECO:0000256" key="3">
    <source>
        <dbReference type="ARBA" id="ARBA00022692"/>
    </source>
</evidence>
<dbReference type="EMBL" id="CAKOGL010000008">
    <property type="protein sequence ID" value="CAH2089145.1"/>
    <property type="molecule type" value="Genomic_DNA"/>
</dbReference>
<comment type="caution">
    <text evidence="6">Lacks conserved residue(s) required for the propagation of feature annotation.</text>
</comment>
<dbReference type="InterPro" id="IPR013604">
    <property type="entry name" value="7TM_chemorcpt"/>
</dbReference>
<sequence length="413" mass="48341">MKIQVSSKKVLNQDAFSTVAQLNFVLRIFGLSSIYRDGNKLKHNNPIWKFMLYIIVFFAANAYGVYFKIQTIDNHSKFTLTDAVQLVYLLGYIQYIFDIISVYKHGRQTYISYFNLYDYIDSIIGMPYYNQVKKYIRSMCAFYTFIALIKFVIAIFMWAVDFNFIVLNIYSVELIYPVIRLLAALDIIANCIQISCRLETIGDILEYYYHHDGNIPVVVTGITYDQISVTKDLKQLNYLDPMKISSKLSHSMMRHASRCYILLVEQSEFLNLKYGFRILVACSLYLLDVVLLLNIIIRLLMGNMVYPDLPSYLVILSSLERMLSYTITLFCGIYQCEQTYRQTERIVRMINHLLVNQKIEKEIREMLMELKDVIISRPITYHAVNFFRVDYATLVSMASVIVTYTIIFLQSLQ</sequence>
<comment type="caution">
    <text evidence="7">The sequence shown here is derived from an EMBL/GenBank/DDBJ whole genome shotgun (WGS) entry which is preliminary data.</text>
</comment>
<feature type="transmembrane region" description="Helical" evidence="6">
    <location>
        <begin position="86"/>
        <end position="103"/>
    </location>
</feature>